<evidence type="ECO:0000259" key="3">
    <source>
        <dbReference type="PROSITE" id="PS50053"/>
    </source>
</evidence>
<dbReference type="Gene3D" id="1.10.8.10">
    <property type="entry name" value="DNA helicase RuvA subunit, C-terminal domain"/>
    <property type="match status" value="1"/>
</dbReference>
<feature type="compositionally biased region" description="Basic and acidic residues" evidence="1">
    <location>
        <begin position="253"/>
        <end position="266"/>
    </location>
</feature>
<gene>
    <name evidence="4" type="ORF">chiPu_0007692</name>
</gene>
<organism evidence="4 5">
    <name type="scientific">Chiloscyllium punctatum</name>
    <name type="common">Brownbanded bambooshark</name>
    <name type="synonym">Hemiscyllium punctatum</name>
    <dbReference type="NCBI Taxonomy" id="137246"/>
    <lineage>
        <taxon>Eukaryota</taxon>
        <taxon>Metazoa</taxon>
        <taxon>Chordata</taxon>
        <taxon>Craniata</taxon>
        <taxon>Vertebrata</taxon>
        <taxon>Chondrichthyes</taxon>
        <taxon>Elasmobranchii</taxon>
        <taxon>Galeomorphii</taxon>
        <taxon>Galeoidea</taxon>
        <taxon>Orectolobiformes</taxon>
        <taxon>Hemiscylliidae</taxon>
        <taxon>Chiloscyllium</taxon>
    </lineage>
</organism>
<feature type="domain" description="Ubiquitin-like" evidence="3">
    <location>
        <begin position="21"/>
        <end position="75"/>
    </location>
</feature>
<dbReference type="OrthoDB" id="434245at2759"/>
<feature type="region of interest" description="Disordered" evidence="1">
    <location>
        <begin position="251"/>
        <end position="327"/>
    </location>
</feature>
<dbReference type="GO" id="GO:2000058">
    <property type="term" value="P:regulation of ubiquitin-dependent protein catabolic process"/>
    <property type="evidence" value="ECO:0007669"/>
    <property type="project" value="TreeGrafter"/>
</dbReference>
<proteinExistence type="predicted"/>
<dbReference type="InterPro" id="IPR015940">
    <property type="entry name" value="UBA"/>
</dbReference>
<feature type="compositionally biased region" description="Polar residues" evidence="1">
    <location>
        <begin position="269"/>
        <end position="278"/>
    </location>
</feature>
<dbReference type="STRING" id="137246.A0A401SFW1"/>
<evidence type="ECO:0008006" key="6">
    <source>
        <dbReference type="Google" id="ProtNLM"/>
    </source>
</evidence>
<feature type="domain" description="UBA" evidence="2">
    <location>
        <begin position="210"/>
        <end position="243"/>
    </location>
</feature>
<dbReference type="InterPro" id="IPR000626">
    <property type="entry name" value="Ubiquitin-like_dom"/>
</dbReference>
<feature type="region of interest" description="Disordered" evidence="1">
    <location>
        <begin position="371"/>
        <end position="391"/>
    </location>
</feature>
<evidence type="ECO:0000313" key="4">
    <source>
        <dbReference type="EMBL" id="GCC29254.1"/>
    </source>
</evidence>
<sequence length="391" mass="44181">MDSGGGASQEAESNSSGNLLIRITVPKLGQEKERKIQITISPNATGLQFYNEISKELPNIDVENMELIYKGKFLDKCEDFEHPHLKIVNHKGEIIEVPEEKRVIILTALILHEAGKSDMKKGAYEQASAYLTLAELEFRNCDEVHLNSIDNYGVLCLDMVWCNFQLRKTEYLKNAREKLEKAQECFNKCFGENQERLRELQAEILLDRLRLDDSDVADLVNQGFTIREARLALRATEGNIEDAKMCIRKRRERAQQQKREMDERRQRLSRQATESNTDVPEENRRPDQGNQNSLSNTKVLTADENSSSASPAPSSPPTDAQGSSEDEDLLQEILALLPEDNDDYINVTLEDEEAVISSYKVLLTNKGSELCEEAPSTPKKGKTEPEVNAPP</sequence>
<dbReference type="Gene3D" id="3.10.20.90">
    <property type="entry name" value="Phosphatidylinositol 3-kinase Catalytic Subunit, Chain A, domain 1"/>
    <property type="match status" value="1"/>
</dbReference>
<accession>A0A401SFW1</accession>
<feature type="compositionally biased region" description="Polar residues" evidence="1">
    <location>
        <begin position="288"/>
        <end position="305"/>
    </location>
</feature>
<dbReference type="InterPro" id="IPR039749">
    <property type="entry name" value="NUB1"/>
</dbReference>
<dbReference type="SUPFAM" id="SSF46934">
    <property type="entry name" value="UBA-like"/>
    <property type="match status" value="1"/>
</dbReference>
<dbReference type="PROSITE" id="PS50030">
    <property type="entry name" value="UBA"/>
    <property type="match status" value="1"/>
</dbReference>
<evidence type="ECO:0000313" key="5">
    <source>
        <dbReference type="Proteomes" id="UP000287033"/>
    </source>
</evidence>
<reference evidence="4 5" key="1">
    <citation type="journal article" date="2018" name="Nat. Ecol. Evol.">
        <title>Shark genomes provide insights into elasmobranch evolution and the origin of vertebrates.</title>
        <authorList>
            <person name="Hara Y"/>
            <person name="Yamaguchi K"/>
            <person name="Onimaru K"/>
            <person name="Kadota M"/>
            <person name="Koyanagi M"/>
            <person name="Keeley SD"/>
            <person name="Tatsumi K"/>
            <person name="Tanaka K"/>
            <person name="Motone F"/>
            <person name="Kageyama Y"/>
            <person name="Nozu R"/>
            <person name="Adachi N"/>
            <person name="Nishimura O"/>
            <person name="Nakagawa R"/>
            <person name="Tanegashima C"/>
            <person name="Kiyatake I"/>
            <person name="Matsumoto R"/>
            <person name="Murakumo K"/>
            <person name="Nishida K"/>
            <person name="Terakita A"/>
            <person name="Kuratani S"/>
            <person name="Sato K"/>
            <person name="Hyodo S Kuraku.S."/>
        </authorList>
    </citation>
    <scope>NUCLEOTIDE SEQUENCE [LARGE SCALE GENOMIC DNA]</scope>
</reference>
<comment type="caution">
    <text evidence="4">The sequence shown here is derived from an EMBL/GenBank/DDBJ whole genome shotgun (WGS) entry which is preliminary data.</text>
</comment>
<dbReference type="EMBL" id="BEZZ01000243">
    <property type="protein sequence ID" value="GCC29254.1"/>
    <property type="molecule type" value="Genomic_DNA"/>
</dbReference>
<dbReference type="Proteomes" id="UP000287033">
    <property type="component" value="Unassembled WGS sequence"/>
</dbReference>
<dbReference type="AlphaFoldDB" id="A0A401SFW1"/>
<name>A0A401SFW1_CHIPU</name>
<dbReference type="PROSITE" id="PS50053">
    <property type="entry name" value="UBIQUITIN_2"/>
    <property type="match status" value="1"/>
</dbReference>
<dbReference type="OMA" id="YEREETH"/>
<evidence type="ECO:0000256" key="1">
    <source>
        <dbReference type="SAM" id="MobiDB-lite"/>
    </source>
</evidence>
<protein>
    <recommendedName>
        <fullName evidence="6">Ubiquitin-like domain-containing protein</fullName>
    </recommendedName>
</protein>
<evidence type="ECO:0000259" key="2">
    <source>
        <dbReference type="PROSITE" id="PS50030"/>
    </source>
</evidence>
<keyword evidence="5" id="KW-1185">Reference proteome</keyword>
<dbReference type="Pfam" id="PF00627">
    <property type="entry name" value="UBA"/>
    <property type="match status" value="1"/>
</dbReference>
<dbReference type="PANTHER" id="PTHR12948">
    <property type="entry name" value="NEDD8 ULTIMATE BUSTER-1 BS4 PROTEIN"/>
    <property type="match status" value="1"/>
</dbReference>
<dbReference type="PANTHER" id="PTHR12948:SF3">
    <property type="entry name" value="NEDD8 ULTIMATE BUSTER 1"/>
    <property type="match status" value="1"/>
</dbReference>
<dbReference type="InterPro" id="IPR009060">
    <property type="entry name" value="UBA-like_sf"/>
</dbReference>
<dbReference type="CDD" id="cd14291">
    <property type="entry name" value="UBA1_NUB1_like"/>
    <property type="match status" value="1"/>
</dbReference>